<keyword evidence="2" id="KW-1185">Reference proteome</keyword>
<protein>
    <submittedName>
        <fullName evidence="1">Uncharacterized protein</fullName>
    </submittedName>
</protein>
<organism evidence="1 2">
    <name type="scientific">Thelephora ganbajun</name>
    <name type="common">Ganba fungus</name>
    <dbReference type="NCBI Taxonomy" id="370292"/>
    <lineage>
        <taxon>Eukaryota</taxon>
        <taxon>Fungi</taxon>
        <taxon>Dikarya</taxon>
        <taxon>Basidiomycota</taxon>
        <taxon>Agaricomycotina</taxon>
        <taxon>Agaricomycetes</taxon>
        <taxon>Thelephorales</taxon>
        <taxon>Thelephoraceae</taxon>
        <taxon>Thelephora</taxon>
    </lineage>
</organism>
<sequence>MCQFPPQVEGWPSAEDGESSLYLGHSFPFPKPSSPRFESTTIYQRRLKDPEHVRRPRNAFIIFRCEYTQQYLANGGSERAPDVGNKSLSKRAGEAWRSAKPETRRYYKKLADEEGARHRIDHPGYRFRPRRQKSVGQAGGRRSPKRRASSPCSKGSAGRSSSVSSIECDQVSQNDPLQIQTITVPTSSSTLSRSYLSRQPTPDFFHGYESTTPTSPYSPLSPVDDILYMPRPTIASRRSDSLPSYSADDSQFYGYPKGSLASFSDDLSLFGQPLTVPAFAIPNPILSYNFPPLAAVASSLAGWNGTGQGQKEDMDSPTPKPTLRPDFVFTNPFASPALSDRNMGYVGMPFGLDFVSAQFDMDVYRMGLKEHDITPASNQ</sequence>
<reference evidence="1" key="1">
    <citation type="submission" date="2019-10" db="EMBL/GenBank/DDBJ databases">
        <authorList>
            <consortium name="DOE Joint Genome Institute"/>
            <person name="Kuo A."/>
            <person name="Miyauchi S."/>
            <person name="Kiss E."/>
            <person name="Drula E."/>
            <person name="Kohler A."/>
            <person name="Sanchez-Garcia M."/>
            <person name="Andreopoulos B."/>
            <person name="Barry K.W."/>
            <person name="Bonito G."/>
            <person name="Buee M."/>
            <person name="Carver A."/>
            <person name="Chen C."/>
            <person name="Cichocki N."/>
            <person name="Clum A."/>
            <person name="Culley D."/>
            <person name="Crous P.W."/>
            <person name="Fauchery L."/>
            <person name="Girlanda M."/>
            <person name="Hayes R."/>
            <person name="Keri Z."/>
            <person name="Labutti K."/>
            <person name="Lipzen A."/>
            <person name="Lombard V."/>
            <person name="Magnuson J."/>
            <person name="Maillard F."/>
            <person name="Morin E."/>
            <person name="Murat C."/>
            <person name="Nolan M."/>
            <person name="Ohm R."/>
            <person name="Pangilinan J."/>
            <person name="Pereira M."/>
            <person name="Perotto S."/>
            <person name="Peter M."/>
            <person name="Riley R."/>
            <person name="Sitrit Y."/>
            <person name="Stielow B."/>
            <person name="Szollosi G."/>
            <person name="Zifcakova L."/>
            <person name="Stursova M."/>
            <person name="Spatafora J.W."/>
            <person name="Tedersoo L."/>
            <person name="Vaario L.-M."/>
            <person name="Yamada A."/>
            <person name="Yan M."/>
            <person name="Wang P."/>
            <person name="Xu J."/>
            <person name="Bruns T."/>
            <person name="Baldrian P."/>
            <person name="Vilgalys R."/>
            <person name="Henrissat B."/>
            <person name="Grigoriev I.V."/>
            <person name="Hibbett D."/>
            <person name="Nagy L.G."/>
            <person name="Martin F.M."/>
        </authorList>
    </citation>
    <scope>NUCLEOTIDE SEQUENCE</scope>
    <source>
        <strain evidence="1">P2</strain>
    </source>
</reference>
<evidence type="ECO:0000313" key="1">
    <source>
        <dbReference type="EMBL" id="KAF9654053.1"/>
    </source>
</evidence>
<proteinExistence type="predicted"/>
<accession>A0ACB6ZXM3</accession>
<dbReference type="Proteomes" id="UP000886501">
    <property type="component" value="Unassembled WGS sequence"/>
</dbReference>
<comment type="caution">
    <text evidence="1">The sequence shown here is derived from an EMBL/GenBank/DDBJ whole genome shotgun (WGS) entry which is preliminary data.</text>
</comment>
<name>A0ACB6ZXM3_THEGA</name>
<dbReference type="EMBL" id="MU117962">
    <property type="protein sequence ID" value="KAF9654053.1"/>
    <property type="molecule type" value="Genomic_DNA"/>
</dbReference>
<gene>
    <name evidence="1" type="ORF">BDM02DRAFT_3107285</name>
</gene>
<reference evidence="1" key="2">
    <citation type="journal article" date="2020" name="Nat. Commun.">
        <title>Large-scale genome sequencing of mycorrhizal fungi provides insights into the early evolution of symbiotic traits.</title>
        <authorList>
            <person name="Miyauchi S."/>
            <person name="Kiss E."/>
            <person name="Kuo A."/>
            <person name="Drula E."/>
            <person name="Kohler A."/>
            <person name="Sanchez-Garcia M."/>
            <person name="Morin E."/>
            <person name="Andreopoulos B."/>
            <person name="Barry K.W."/>
            <person name="Bonito G."/>
            <person name="Buee M."/>
            <person name="Carver A."/>
            <person name="Chen C."/>
            <person name="Cichocki N."/>
            <person name="Clum A."/>
            <person name="Culley D."/>
            <person name="Crous P.W."/>
            <person name="Fauchery L."/>
            <person name="Girlanda M."/>
            <person name="Hayes R.D."/>
            <person name="Keri Z."/>
            <person name="LaButti K."/>
            <person name="Lipzen A."/>
            <person name="Lombard V."/>
            <person name="Magnuson J."/>
            <person name="Maillard F."/>
            <person name="Murat C."/>
            <person name="Nolan M."/>
            <person name="Ohm R.A."/>
            <person name="Pangilinan J."/>
            <person name="Pereira M.F."/>
            <person name="Perotto S."/>
            <person name="Peter M."/>
            <person name="Pfister S."/>
            <person name="Riley R."/>
            <person name="Sitrit Y."/>
            <person name="Stielow J.B."/>
            <person name="Szollosi G."/>
            <person name="Zifcakova L."/>
            <person name="Stursova M."/>
            <person name="Spatafora J.W."/>
            <person name="Tedersoo L."/>
            <person name="Vaario L.M."/>
            <person name="Yamada A."/>
            <person name="Yan M."/>
            <person name="Wang P."/>
            <person name="Xu J."/>
            <person name="Bruns T."/>
            <person name="Baldrian P."/>
            <person name="Vilgalys R."/>
            <person name="Dunand C."/>
            <person name="Henrissat B."/>
            <person name="Grigoriev I.V."/>
            <person name="Hibbett D."/>
            <person name="Nagy L.G."/>
            <person name="Martin F.M."/>
        </authorList>
    </citation>
    <scope>NUCLEOTIDE SEQUENCE</scope>
    <source>
        <strain evidence="1">P2</strain>
    </source>
</reference>
<evidence type="ECO:0000313" key="2">
    <source>
        <dbReference type="Proteomes" id="UP000886501"/>
    </source>
</evidence>